<dbReference type="SUPFAM" id="SSF50129">
    <property type="entry name" value="GroES-like"/>
    <property type="match status" value="1"/>
</dbReference>
<dbReference type="Pfam" id="PF08240">
    <property type="entry name" value="ADH_N"/>
    <property type="match status" value="1"/>
</dbReference>
<keyword evidence="2" id="KW-0560">Oxidoreductase</keyword>
<dbReference type="SUPFAM" id="SSF51735">
    <property type="entry name" value="NAD(P)-binding Rossmann-fold domains"/>
    <property type="match status" value="1"/>
</dbReference>
<dbReference type="InterPro" id="IPR020843">
    <property type="entry name" value="ER"/>
</dbReference>
<protein>
    <submittedName>
        <fullName evidence="4">Alcohol dehydrogenase</fullName>
    </submittedName>
</protein>
<evidence type="ECO:0000313" key="4">
    <source>
        <dbReference type="EMBL" id="KAJ5098392.1"/>
    </source>
</evidence>
<dbReference type="AlphaFoldDB" id="A0A9W9FEE2"/>
<dbReference type="RefSeq" id="XP_056474046.1">
    <property type="nucleotide sequence ID" value="XM_056617887.1"/>
</dbReference>
<dbReference type="PANTHER" id="PTHR45348">
    <property type="entry name" value="HYPOTHETICAL OXIDOREDUCTASE (EUROFUNG)"/>
    <property type="match status" value="1"/>
</dbReference>
<organism evidence="4 5">
    <name type="scientific">Penicillium argentinense</name>
    <dbReference type="NCBI Taxonomy" id="1131581"/>
    <lineage>
        <taxon>Eukaryota</taxon>
        <taxon>Fungi</taxon>
        <taxon>Dikarya</taxon>
        <taxon>Ascomycota</taxon>
        <taxon>Pezizomycotina</taxon>
        <taxon>Eurotiomycetes</taxon>
        <taxon>Eurotiomycetidae</taxon>
        <taxon>Eurotiales</taxon>
        <taxon>Aspergillaceae</taxon>
        <taxon>Penicillium</taxon>
    </lineage>
</organism>
<reference evidence="4" key="2">
    <citation type="journal article" date="2023" name="IMA Fungus">
        <title>Comparative genomic study of the Penicillium genus elucidates a diverse pangenome and 15 lateral gene transfer events.</title>
        <authorList>
            <person name="Petersen C."/>
            <person name="Sorensen T."/>
            <person name="Nielsen M.R."/>
            <person name="Sondergaard T.E."/>
            <person name="Sorensen J.L."/>
            <person name="Fitzpatrick D.A."/>
            <person name="Frisvad J.C."/>
            <person name="Nielsen K.L."/>
        </authorList>
    </citation>
    <scope>NUCLEOTIDE SEQUENCE</scope>
    <source>
        <strain evidence="4">IBT 30761</strain>
    </source>
</reference>
<comment type="similarity">
    <text evidence="1">Belongs to the zinc-containing alcohol dehydrogenase family.</text>
</comment>
<dbReference type="GeneID" id="81356866"/>
<dbReference type="InterPro" id="IPR013149">
    <property type="entry name" value="ADH-like_C"/>
</dbReference>
<name>A0A9W9FEE2_9EURO</name>
<proteinExistence type="inferred from homology"/>
<dbReference type="GO" id="GO:0016651">
    <property type="term" value="F:oxidoreductase activity, acting on NAD(P)H"/>
    <property type="evidence" value="ECO:0007669"/>
    <property type="project" value="InterPro"/>
</dbReference>
<dbReference type="Gene3D" id="3.40.50.720">
    <property type="entry name" value="NAD(P)-binding Rossmann-like Domain"/>
    <property type="match status" value="1"/>
</dbReference>
<keyword evidence="5" id="KW-1185">Reference proteome</keyword>
<reference evidence="4" key="1">
    <citation type="submission" date="2022-11" db="EMBL/GenBank/DDBJ databases">
        <authorList>
            <person name="Petersen C."/>
        </authorList>
    </citation>
    <scope>NUCLEOTIDE SEQUENCE</scope>
    <source>
        <strain evidence="4">IBT 30761</strain>
    </source>
</reference>
<dbReference type="OrthoDB" id="48317at2759"/>
<dbReference type="InterPro" id="IPR013154">
    <property type="entry name" value="ADH-like_N"/>
</dbReference>
<evidence type="ECO:0000259" key="3">
    <source>
        <dbReference type="SMART" id="SM00829"/>
    </source>
</evidence>
<sequence length="258" mass="27393">MLNTVQMQQIAAFPLNYPFIFGTDVAGTIVQLGSRVSRFKLGQRVIGLQCPLCSTKCSLAFPQTQTYRENGSDLGGSSSVGISAIQLARDAGLGVIATASVANHGLVRELGASHVFDHKNPGVVDEILALLEPGDLVVDCISDVHTQAKCGEILSRIGGGRLPIMLLPDGSAPENVEAVFGYFHKVNGLDPGFSSPEVGDAVWRKYIPAALAAGTFQTKPEPLIIKGGLKKVQEGFDILRRGVSAKKVVIEISQEEPN</sequence>
<dbReference type="InterPro" id="IPR047122">
    <property type="entry name" value="Trans-enoyl_RdTase-like"/>
</dbReference>
<dbReference type="InterPro" id="IPR011032">
    <property type="entry name" value="GroES-like_sf"/>
</dbReference>
<dbReference type="EMBL" id="JAPQKI010000005">
    <property type="protein sequence ID" value="KAJ5098392.1"/>
    <property type="molecule type" value="Genomic_DNA"/>
</dbReference>
<dbReference type="Proteomes" id="UP001149074">
    <property type="component" value="Unassembled WGS sequence"/>
</dbReference>
<evidence type="ECO:0000256" key="1">
    <source>
        <dbReference type="ARBA" id="ARBA00008072"/>
    </source>
</evidence>
<comment type="caution">
    <text evidence="4">The sequence shown here is derived from an EMBL/GenBank/DDBJ whole genome shotgun (WGS) entry which is preliminary data.</text>
</comment>
<dbReference type="Pfam" id="PF00107">
    <property type="entry name" value="ADH_zinc_N"/>
    <property type="match status" value="1"/>
</dbReference>
<evidence type="ECO:0000313" key="5">
    <source>
        <dbReference type="Proteomes" id="UP001149074"/>
    </source>
</evidence>
<evidence type="ECO:0000256" key="2">
    <source>
        <dbReference type="ARBA" id="ARBA00023002"/>
    </source>
</evidence>
<dbReference type="InterPro" id="IPR036291">
    <property type="entry name" value="NAD(P)-bd_dom_sf"/>
</dbReference>
<feature type="domain" description="Enoyl reductase (ER)" evidence="3">
    <location>
        <begin position="1"/>
        <end position="250"/>
    </location>
</feature>
<dbReference type="Gene3D" id="3.90.180.10">
    <property type="entry name" value="Medium-chain alcohol dehydrogenases, catalytic domain"/>
    <property type="match status" value="1"/>
</dbReference>
<dbReference type="SMART" id="SM00829">
    <property type="entry name" value="PKS_ER"/>
    <property type="match status" value="1"/>
</dbReference>
<accession>A0A9W9FEE2</accession>
<gene>
    <name evidence="4" type="ORF">N7532_005393</name>
</gene>